<keyword evidence="9 14" id="KW-0540">Nuclease</keyword>
<comment type="caution">
    <text evidence="18">The sequence shown here is derived from an EMBL/GenBank/DDBJ whole genome shotgun (WGS) entry which is preliminary data.</text>
</comment>
<dbReference type="PROSITE" id="PS51975">
    <property type="entry name" value="RNASE_H_2"/>
    <property type="match status" value="1"/>
</dbReference>
<keyword evidence="8 14" id="KW-0963">Cytoplasm</keyword>
<dbReference type="PANTHER" id="PTHR10954:SF18">
    <property type="entry name" value="RIBONUCLEASE HII"/>
    <property type="match status" value="1"/>
</dbReference>
<proteinExistence type="inferred from homology"/>
<keyword evidence="11 14" id="KW-0255">Endonuclease</keyword>
<comment type="cofactor">
    <cofactor evidence="2">
        <name>Mg(2+)</name>
        <dbReference type="ChEBI" id="CHEBI:18420"/>
    </cofactor>
</comment>
<dbReference type="InterPro" id="IPR001352">
    <property type="entry name" value="RNase_HII/HIII"/>
</dbReference>
<dbReference type="PANTHER" id="PTHR10954">
    <property type="entry name" value="RIBONUCLEASE H2 SUBUNIT A"/>
    <property type="match status" value="1"/>
</dbReference>
<dbReference type="Pfam" id="PF01351">
    <property type="entry name" value="RNase_HII"/>
    <property type="match status" value="1"/>
</dbReference>
<protein>
    <recommendedName>
        <fullName evidence="7 14">Ribonuclease HII</fullName>
        <shortName evidence="14">RNase HII</shortName>
        <ecNumber evidence="6 14">3.1.26.4</ecNumber>
    </recommendedName>
</protein>
<accession>A0ABW2EGD8</accession>
<reference evidence="19" key="1">
    <citation type="journal article" date="2019" name="Int. J. Syst. Evol. Microbiol.">
        <title>The Global Catalogue of Microorganisms (GCM) 10K type strain sequencing project: providing services to taxonomists for standard genome sequencing and annotation.</title>
        <authorList>
            <consortium name="The Broad Institute Genomics Platform"/>
            <consortium name="The Broad Institute Genome Sequencing Center for Infectious Disease"/>
            <person name="Wu L."/>
            <person name="Ma J."/>
        </authorList>
    </citation>
    <scope>NUCLEOTIDE SEQUENCE [LARGE SCALE GENOMIC DNA]</scope>
    <source>
        <strain evidence="19">CGMCC 4.1621</strain>
    </source>
</reference>
<dbReference type="InterPro" id="IPR036397">
    <property type="entry name" value="RNaseH_sf"/>
</dbReference>
<evidence type="ECO:0000256" key="16">
    <source>
        <dbReference type="RuleBase" id="RU003515"/>
    </source>
</evidence>
<comment type="subcellular location">
    <subcellularLocation>
        <location evidence="4 14">Cytoplasm</location>
    </subcellularLocation>
</comment>
<name>A0ABW2EGD8_9BACI</name>
<dbReference type="Gene3D" id="3.30.420.10">
    <property type="entry name" value="Ribonuclease H-like superfamily/Ribonuclease H"/>
    <property type="match status" value="1"/>
</dbReference>
<evidence type="ECO:0000256" key="2">
    <source>
        <dbReference type="ARBA" id="ARBA00001946"/>
    </source>
</evidence>
<comment type="cofactor">
    <cofactor evidence="14 15">
        <name>Mn(2+)</name>
        <dbReference type="ChEBI" id="CHEBI:29035"/>
    </cofactor>
    <cofactor evidence="14 15">
        <name>Mg(2+)</name>
        <dbReference type="ChEBI" id="CHEBI:18420"/>
    </cofactor>
    <text evidence="14 15">Manganese or magnesium. Binds 1 divalent metal ion per monomer in the absence of substrate. May bind a second metal ion after substrate binding.</text>
</comment>
<keyword evidence="12 14" id="KW-0378">Hydrolase</keyword>
<evidence type="ECO:0000256" key="7">
    <source>
        <dbReference type="ARBA" id="ARBA00019179"/>
    </source>
</evidence>
<keyword evidence="10 14" id="KW-0479">Metal-binding</keyword>
<evidence type="ECO:0000256" key="12">
    <source>
        <dbReference type="ARBA" id="ARBA00022801"/>
    </source>
</evidence>
<comment type="catalytic activity">
    <reaction evidence="1 14 15 16">
        <text>Endonucleolytic cleavage to 5'-phosphomonoester.</text>
        <dbReference type="EC" id="3.1.26.4"/>
    </reaction>
</comment>
<dbReference type="EC" id="3.1.26.4" evidence="6 14"/>
<evidence type="ECO:0000256" key="13">
    <source>
        <dbReference type="ARBA" id="ARBA00023211"/>
    </source>
</evidence>
<feature type="binding site" evidence="14 15">
    <location>
        <position position="79"/>
    </location>
    <ligand>
        <name>a divalent metal cation</name>
        <dbReference type="ChEBI" id="CHEBI:60240"/>
    </ligand>
</feature>
<evidence type="ECO:0000256" key="3">
    <source>
        <dbReference type="ARBA" id="ARBA00004065"/>
    </source>
</evidence>
<dbReference type="InterPro" id="IPR022898">
    <property type="entry name" value="RNase_HII"/>
</dbReference>
<evidence type="ECO:0000256" key="10">
    <source>
        <dbReference type="ARBA" id="ARBA00022723"/>
    </source>
</evidence>
<feature type="binding site" evidence="14 15">
    <location>
        <position position="169"/>
    </location>
    <ligand>
        <name>a divalent metal cation</name>
        <dbReference type="ChEBI" id="CHEBI:60240"/>
    </ligand>
</feature>
<evidence type="ECO:0000256" key="9">
    <source>
        <dbReference type="ARBA" id="ARBA00022722"/>
    </source>
</evidence>
<keyword evidence="19" id="KW-1185">Reference proteome</keyword>
<dbReference type="HAMAP" id="MF_00052_B">
    <property type="entry name" value="RNase_HII_B"/>
    <property type="match status" value="1"/>
</dbReference>
<feature type="binding site" evidence="14 15">
    <location>
        <position position="78"/>
    </location>
    <ligand>
        <name>a divalent metal cation</name>
        <dbReference type="ChEBI" id="CHEBI:60240"/>
    </ligand>
</feature>
<evidence type="ECO:0000256" key="4">
    <source>
        <dbReference type="ARBA" id="ARBA00004496"/>
    </source>
</evidence>
<dbReference type="CDD" id="cd07182">
    <property type="entry name" value="RNase_HII_bacteria_HII_like"/>
    <property type="match status" value="1"/>
</dbReference>
<dbReference type="GO" id="GO:0004523">
    <property type="term" value="F:RNA-DNA hybrid ribonuclease activity"/>
    <property type="evidence" value="ECO:0007669"/>
    <property type="project" value="UniProtKB-EC"/>
</dbReference>
<evidence type="ECO:0000256" key="1">
    <source>
        <dbReference type="ARBA" id="ARBA00000077"/>
    </source>
</evidence>
<evidence type="ECO:0000256" key="15">
    <source>
        <dbReference type="PROSITE-ProRule" id="PRU01319"/>
    </source>
</evidence>
<keyword evidence="13 14" id="KW-0464">Manganese</keyword>
<dbReference type="InterPro" id="IPR012337">
    <property type="entry name" value="RNaseH-like_sf"/>
</dbReference>
<evidence type="ECO:0000256" key="14">
    <source>
        <dbReference type="HAMAP-Rule" id="MF_00052"/>
    </source>
</evidence>
<evidence type="ECO:0000313" key="18">
    <source>
        <dbReference type="EMBL" id="MFC7061228.1"/>
    </source>
</evidence>
<organism evidence="18 19">
    <name type="scientific">Halobacillus seohaensis</name>
    <dbReference type="NCBI Taxonomy" id="447421"/>
    <lineage>
        <taxon>Bacteria</taxon>
        <taxon>Bacillati</taxon>
        <taxon>Bacillota</taxon>
        <taxon>Bacilli</taxon>
        <taxon>Bacillales</taxon>
        <taxon>Bacillaceae</taxon>
        <taxon>Halobacillus</taxon>
    </lineage>
</organism>
<evidence type="ECO:0000256" key="8">
    <source>
        <dbReference type="ARBA" id="ARBA00022490"/>
    </source>
</evidence>
<dbReference type="InterPro" id="IPR024567">
    <property type="entry name" value="RNase_HII/HIII_dom"/>
</dbReference>
<dbReference type="Proteomes" id="UP001596410">
    <property type="component" value="Unassembled WGS sequence"/>
</dbReference>
<evidence type="ECO:0000256" key="11">
    <source>
        <dbReference type="ARBA" id="ARBA00022759"/>
    </source>
</evidence>
<comment type="similarity">
    <text evidence="5 14 16">Belongs to the RNase HII family.</text>
</comment>
<evidence type="ECO:0000313" key="19">
    <source>
        <dbReference type="Proteomes" id="UP001596410"/>
    </source>
</evidence>
<evidence type="ECO:0000256" key="6">
    <source>
        <dbReference type="ARBA" id="ARBA00012180"/>
    </source>
</evidence>
<gene>
    <name evidence="14" type="primary">rnhB</name>
    <name evidence="18" type="ORF">ACFQIC_05075</name>
</gene>
<dbReference type="EMBL" id="JBHSZV010000013">
    <property type="protein sequence ID" value="MFC7061228.1"/>
    <property type="molecule type" value="Genomic_DNA"/>
</dbReference>
<dbReference type="NCBIfam" id="NF000595">
    <property type="entry name" value="PRK00015.1-3"/>
    <property type="match status" value="1"/>
</dbReference>
<comment type="function">
    <text evidence="3 14 16">Endonuclease that specifically degrades the RNA of RNA-DNA hybrids.</text>
</comment>
<evidence type="ECO:0000256" key="5">
    <source>
        <dbReference type="ARBA" id="ARBA00007383"/>
    </source>
</evidence>
<dbReference type="RefSeq" id="WP_204707836.1">
    <property type="nucleotide sequence ID" value="NZ_JBHSZV010000013.1"/>
</dbReference>
<sequence length="257" mass="29288">MEQTKTIAEIKQLLENTPLDNHEIEAFRMDKRKGVKKLVAQHERKMVEKQRLRAMYKDMMHFEQLSAERGKTHVAGLDEAGRGPLAGPVVAGAVILSDHFYLEGINDSKQLSLHKREKYFDYINREAAVGIGIVSSEEIDQYNIYNATKLAMRRAVNQLNISPDHLLIDAMHVENMPCSQQSIIKGDQRSVSVAAASIIAKVTRDRLMKDLDGEYPQYDFQSNQGYGTKKHLQALKNYGPIPQHRKTFSPVKEYIYS</sequence>
<feature type="domain" description="RNase H type-2" evidence="17">
    <location>
        <begin position="72"/>
        <end position="257"/>
    </location>
</feature>
<dbReference type="SUPFAM" id="SSF53098">
    <property type="entry name" value="Ribonuclease H-like"/>
    <property type="match status" value="1"/>
</dbReference>
<dbReference type="NCBIfam" id="NF000594">
    <property type="entry name" value="PRK00015.1-1"/>
    <property type="match status" value="1"/>
</dbReference>
<evidence type="ECO:0000259" key="17">
    <source>
        <dbReference type="PROSITE" id="PS51975"/>
    </source>
</evidence>